<proteinExistence type="predicted"/>
<accession>A0AAE9BS44</accession>
<protein>
    <submittedName>
        <fullName evidence="1">Uncharacterized protein</fullName>
    </submittedName>
</protein>
<organism evidence="1 2">
    <name type="scientific">Erwinia phage pEa_SNUABM_30</name>
    <dbReference type="NCBI Taxonomy" id="2869553"/>
    <lineage>
        <taxon>Viruses</taxon>
        <taxon>Duplodnaviria</taxon>
        <taxon>Heunggongvirae</taxon>
        <taxon>Uroviricota</taxon>
        <taxon>Caudoviricetes</taxon>
        <taxon>Alexandravirus</taxon>
        <taxon>Alexandravirus SNUABM30</taxon>
    </lineage>
</organism>
<name>A0AAE9BS44_9CAUD</name>
<evidence type="ECO:0000313" key="1">
    <source>
        <dbReference type="EMBL" id="UAW53145.1"/>
    </source>
</evidence>
<dbReference type="EMBL" id="MZ443778">
    <property type="protein sequence ID" value="UAW53145.1"/>
    <property type="molecule type" value="Genomic_DNA"/>
</dbReference>
<sequence>MAPPVGTNMKLWSILGSIVRELEKINATAWYLSKDPKDTCGVICCAIPDYTDATLIKEIEMRVGQIEERKRYIAGLQNGEAGHTFACEQRADELYQKYCGKR</sequence>
<reference evidence="1 2" key="1">
    <citation type="submission" date="2021-06" db="EMBL/GenBank/DDBJ databases">
        <title>Complete genome sequence of Erwinia phage pEa_SNUABM_30.</title>
        <authorList>
            <person name="Kim S.G."/>
            <person name="Park S.C."/>
        </authorList>
    </citation>
    <scope>NUCLEOTIDE SEQUENCE [LARGE SCALE GENOMIC DNA]</scope>
</reference>
<dbReference type="Proteomes" id="UP000827754">
    <property type="component" value="Segment"/>
</dbReference>
<evidence type="ECO:0000313" key="2">
    <source>
        <dbReference type="Proteomes" id="UP000827754"/>
    </source>
</evidence>
<gene>
    <name evidence="1" type="ORF">pEaSNUABM30_00027</name>
</gene>
<keyword evidence="2" id="KW-1185">Reference proteome</keyword>